<organism evidence="8 9">
    <name type="scientific">Escallonia rubra</name>
    <dbReference type="NCBI Taxonomy" id="112253"/>
    <lineage>
        <taxon>Eukaryota</taxon>
        <taxon>Viridiplantae</taxon>
        <taxon>Streptophyta</taxon>
        <taxon>Embryophyta</taxon>
        <taxon>Tracheophyta</taxon>
        <taxon>Spermatophyta</taxon>
        <taxon>Magnoliopsida</taxon>
        <taxon>eudicotyledons</taxon>
        <taxon>Gunneridae</taxon>
        <taxon>Pentapetalae</taxon>
        <taxon>asterids</taxon>
        <taxon>campanulids</taxon>
        <taxon>Escalloniales</taxon>
        <taxon>Escalloniaceae</taxon>
        <taxon>Escallonia</taxon>
    </lineage>
</organism>
<evidence type="ECO:0000256" key="6">
    <source>
        <dbReference type="SAM" id="MobiDB-lite"/>
    </source>
</evidence>
<keyword evidence="2 4" id="KW-0863">Zinc-finger</keyword>
<evidence type="ECO:0000313" key="8">
    <source>
        <dbReference type="EMBL" id="KAK2987641.1"/>
    </source>
</evidence>
<proteinExistence type="predicted"/>
<dbReference type="PANTHER" id="PTHR47718:SF2">
    <property type="entry name" value="PROTEIN FAR1-RELATED SEQUENCE 5-LIKE"/>
    <property type="match status" value="1"/>
</dbReference>
<evidence type="ECO:0000256" key="4">
    <source>
        <dbReference type="PROSITE-ProRule" id="PRU00325"/>
    </source>
</evidence>
<evidence type="ECO:0000256" key="1">
    <source>
        <dbReference type="ARBA" id="ARBA00022723"/>
    </source>
</evidence>
<sequence>MSFKDQTSQDPSFFHVFQLDNEEQITNIFWADGRMRMDYELFGDIVTFDTTFATNKDHRPLGVFIGFNHYREQVIFGASLLYDETQASFNWVFSTFFEAHDFKKPTTLFTDQDIAMGNAISVVMPEVRHGLCTFHIMQNAIKHLGNLMKDDSCFLSDFKALMFEYEDVTKFEKEWEALLKKYSWLERTYALKEKWARCYMKTTVTLGVRTGKVYTPKIFELFQRQWEKSLLALVGNKQERGRLQEYLIVSCDEDGEYVMTHDEENATLSCSCNNFETVGILCGHALKVLDVLGIKYIPETYILKRWTRGARDDCALDEDGLDVHRSGALDVSDRYRELWPDAVRLAHKASEFKDGYLLYKTKMKELDKEIEELRKKHYECTDHGCEPNGNKGVDKNAIESLVGNVKGITKRDGPQKGESKRHKSWVEKQPKKRKQMMTNSLGCPNHDKENQDPSLPREASLDDTLLSSLSQGSNRAQFNGKKVMGEFNMLGSNHIQSGGERGERVFGDLNVLSRAAAAVYSELESRTIAGVKLGRCDAGSVTSGCGVAVDGVRSRWSMDGVVLWRERVNGGRVAGRSRLLWR</sequence>
<dbReference type="Pfam" id="PF10551">
    <property type="entry name" value="MULE"/>
    <property type="match status" value="1"/>
</dbReference>
<accession>A0AA88RXA5</accession>
<name>A0AA88RXA5_9ASTE</name>
<dbReference type="PANTHER" id="PTHR47718">
    <property type="entry name" value="OS01G0519700 PROTEIN"/>
    <property type="match status" value="1"/>
</dbReference>
<keyword evidence="9" id="KW-1185">Reference proteome</keyword>
<dbReference type="EMBL" id="JAVXUO010000962">
    <property type="protein sequence ID" value="KAK2987641.1"/>
    <property type="molecule type" value="Genomic_DNA"/>
</dbReference>
<dbReference type="PROSITE" id="PS50966">
    <property type="entry name" value="ZF_SWIM"/>
    <property type="match status" value="1"/>
</dbReference>
<dbReference type="Pfam" id="PF04434">
    <property type="entry name" value="SWIM"/>
    <property type="match status" value="1"/>
</dbReference>
<dbReference type="Proteomes" id="UP001187471">
    <property type="component" value="Unassembled WGS sequence"/>
</dbReference>
<comment type="caution">
    <text evidence="8">The sequence shown here is derived from an EMBL/GenBank/DDBJ whole genome shotgun (WGS) entry which is preliminary data.</text>
</comment>
<keyword evidence="3" id="KW-0862">Zinc</keyword>
<dbReference type="AlphaFoldDB" id="A0AA88RXA5"/>
<keyword evidence="5" id="KW-0175">Coiled coil</keyword>
<evidence type="ECO:0000256" key="5">
    <source>
        <dbReference type="SAM" id="Coils"/>
    </source>
</evidence>
<dbReference type="InterPro" id="IPR018289">
    <property type="entry name" value="MULE_transposase_dom"/>
</dbReference>
<dbReference type="SMART" id="SM00575">
    <property type="entry name" value="ZnF_PMZ"/>
    <property type="match status" value="1"/>
</dbReference>
<feature type="coiled-coil region" evidence="5">
    <location>
        <begin position="356"/>
        <end position="383"/>
    </location>
</feature>
<protein>
    <recommendedName>
        <fullName evidence="7">SWIM-type domain-containing protein</fullName>
    </recommendedName>
</protein>
<reference evidence="8" key="1">
    <citation type="submission" date="2022-12" db="EMBL/GenBank/DDBJ databases">
        <title>Draft genome assemblies for two species of Escallonia (Escalloniales).</title>
        <authorList>
            <person name="Chanderbali A."/>
            <person name="Dervinis C."/>
            <person name="Anghel I."/>
            <person name="Soltis D."/>
            <person name="Soltis P."/>
            <person name="Zapata F."/>
        </authorList>
    </citation>
    <scope>NUCLEOTIDE SEQUENCE</scope>
    <source>
        <strain evidence="8">UCBG92.1500</strain>
        <tissue evidence="8">Leaf</tissue>
    </source>
</reference>
<gene>
    <name evidence="8" type="ORF">RJ640_005843</name>
</gene>
<feature type="domain" description="SWIM-type" evidence="7">
    <location>
        <begin position="257"/>
        <end position="293"/>
    </location>
</feature>
<dbReference type="InterPro" id="IPR007527">
    <property type="entry name" value="Znf_SWIM"/>
</dbReference>
<keyword evidence="1" id="KW-0479">Metal-binding</keyword>
<feature type="region of interest" description="Disordered" evidence="6">
    <location>
        <begin position="404"/>
        <end position="458"/>
    </location>
</feature>
<evidence type="ECO:0000256" key="3">
    <source>
        <dbReference type="ARBA" id="ARBA00022833"/>
    </source>
</evidence>
<dbReference type="InterPro" id="IPR006564">
    <property type="entry name" value="Znf_PMZ"/>
</dbReference>
<feature type="compositionally biased region" description="Basic and acidic residues" evidence="6">
    <location>
        <begin position="409"/>
        <end position="429"/>
    </location>
</feature>
<dbReference type="GO" id="GO:0008270">
    <property type="term" value="F:zinc ion binding"/>
    <property type="evidence" value="ECO:0007669"/>
    <property type="project" value="UniProtKB-KW"/>
</dbReference>
<evidence type="ECO:0000259" key="7">
    <source>
        <dbReference type="PROSITE" id="PS50966"/>
    </source>
</evidence>
<evidence type="ECO:0000256" key="2">
    <source>
        <dbReference type="ARBA" id="ARBA00022771"/>
    </source>
</evidence>
<evidence type="ECO:0000313" key="9">
    <source>
        <dbReference type="Proteomes" id="UP001187471"/>
    </source>
</evidence>